<gene>
    <name evidence="2" type="ORF">EZI54_11905</name>
</gene>
<keyword evidence="3" id="KW-1185">Reference proteome</keyword>
<dbReference type="EMBL" id="SJDL01000017">
    <property type="protein sequence ID" value="TBW55154.1"/>
    <property type="molecule type" value="Genomic_DNA"/>
</dbReference>
<feature type="domain" description="Metallo-beta-lactamase" evidence="1">
    <location>
        <begin position="88"/>
        <end position="287"/>
    </location>
</feature>
<dbReference type="PANTHER" id="PTHR15032">
    <property type="entry name" value="N-ACYL-PHOSPHATIDYLETHANOLAMINE-HYDROLYZING PHOSPHOLIPASE D"/>
    <property type="match status" value="1"/>
</dbReference>
<dbReference type="InterPro" id="IPR036866">
    <property type="entry name" value="RibonucZ/Hydroxyglut_hydro"/>
</dbReference>
<name>A0ABY1ZJH2_9GAMM</name>
<dbReference type="RefSeq" id="WP_131482110.1">
    <property type="nucleotide sequence ID" value="NZ_SJDL01000017.1"/>
</dbReference>
<protein>
    <submittedName>
        <fullName evidence="2">MBL fold metallo-hydrolase</fullName>
    </submittedName>
</protein>
<dbReference type="Proteomes" id="UP000313645">
    <property type="component" value="Unassembled WGS sequence"/>
</dbReference>
<accession>A0ABY1ZJH2</accession>
<sequence>MPIDRQKLADLAAQHRRANGRFRNIEPTVSHGLGDFLRWQLAPGRRFPKGKRYHLLHPDAHRLNRPPQAPQLTWLGHASFLFQYGGLNVLTDPVLSERASPFSFVGPKRYTPPPLDVSALPTIHRVLISHNHYDHLDETTVRQLHRRFGDAVCFCVPTGLRPWFEKRGIRNLIELGWWESQSLPEGDEVFFLPTQHFSGRGPGDGNATLWGSWLIEIDGYRLYFGGDTGYGSVFRQIGDLFAPIDLALLPIGAYEPRWFMSPVHVSPEEAVHIHQDIGARQSVAMHWGTFVLTDEPMDEPPRRLHQALEGASLEPAGFRIMQHGETRTFAAADAADHAGSNADSLADGAA</sequence>
<dbReference type="Pfam" id="PF12706">
    <property type="entry name" value="Lactamase_B_2"/>
    <property type="match status" value="1"/>
</dbReference>
<reference evidence="2 3" key="1">
    <citation type="submission" date="2019-02" db="EMBL/GenBank/DDBJ databases">
        <title>Marinobacter halodurans sp. nov., a marine bacterium isolated from sea tidal flat.</title>
        <authorList>
            <person name="Yoo Y."/>
            <person name="Lee D.W."/>
            <person name="Kim B.S."/>
            <person name="Kim J.-J."/>
        </authorList>
    </citation>
    <scope>NUCLEOTIDE SEQUENCE [LARGE SCALE GENOMIC DNA]</scope>
    <source>
        <strain evidence="2 3">YJ-S3-2</strain>
    </source>
</reference>
<evidence type="ECO:0000313" key="3">
    <source>
        <dbReference type="Proteomes" id="UP000313645"/>
    </source>
</evidence>
<dbReference type="SUPFAM" id="SSF56281">
    <property type="entry name" value="Metallo-hydrolase/oxidoreductase"/>
    <property type="match status" value="1"/>
</dbReference>
<dbReference type="Gene3D" id="3.60.15.10">
    <property type="entry name" value="Ribonuclease Z/Hydroxyacylglutathione hydrolase-like"/>
    <property type="match status" value="1"/>
</dbReference>
<dbReference type="PANTHER" id="PTHR15032:SF4">
    <property type="entry name" value="N-ACYL-PHOSPHATIDYLETHANOLAMINE-HYDROLYZING PHOSPHOLIPASE D"/>
    <property type="match status" value="1"/>
</dbReference>
<comment type="caution">
    <text evidence="2">The sequence shown here is derived from an EMBL/GenBank/DDBJ whole genome shotgun (WGS) entry which is preliminary data.</text>
</comment>
<dbReference type="InterPro" id="IPR001279">
    <property type="entry name" value="Metallo-B-lactamas"/>
</dbReference>
<evidence type="ECO:0000313" key="2">
    <source>
        <dbReference type="EMBL" id="TBW55154.1"/>
    </source>
</evidence>
<organism evidence="2 3">
    <name type="scientific">Marinobacter halodurans</name>
    <dbReference type="NCBI Taxonomy" id="2528979"/>
    <lineage>
        <taxon>Bacteria</taxon>
        <taxon>Pseudomonadati</taxon>
        <taxon>Pseudomonadota</taxon>
        <taxon>Gammaproteobacteria</taxon>
        <taxon>Pseudomonadales</taxon>
        <taxon>Marinobacteraceae</taxon>
        <taxon>Marinobacter</taxon>
    </lineage>
</organism>
<evidence type="ECO:0000259" key="1">
    <source>
        <dbReference type="Pfam" id="PF12706"/>
    </source>
</evidence>
<proteinExistence type="predicted"/>